<feature type="region of interest" description="Disordered" evidence="1">
    <location>
        <begin position="1"/>
        <end position="23"/>
    </location>
</feature>
<comment type="caution">
    <text evidence="2">The sequence shown here is derived from an EMBL/GenBank/DDBJ whole genome shotgun (WGS) entry which is preliminary data.</text>
</comment>
<accession>A0A822ZJG0</accession>
<dbReference type="PANTHER" id="PTHR34222">
    <property type="entry name" value="GAG_PRE-INTEGRS DOMAIN-CONTAINING PROTEIN"/>
    <property type="match status" value="1"/>
</dbReference>
<dbReference type="AlphaFoldDB" id="A0A822ZJG0"/>
<evidence type="ECO:0000313" key="2">
    <source>
        <dbReference type="EMBL" id="DAD43575.1"/>
    </source>
</evidence>
<protein>
    <submittedName>
        <fullName evidence="2">Uncharacterized protein</fullName>
    </submittedName>
</protein>
<evidence type="ECO:0000256" key="1">
    <source>
        <dbReference type="SAM" id="MobiDB-lite"/>
    </source>
</evidence>
<organism evidence="2 3">
    <name type="scientific">Nelumbo nucifera</name>
    <name type="common">Sacred lotus</name>
    <dbReference type="NCBI Taxonomy" id="4432"/>
    <lineage>
        <taxon>Eukaryota</taxon>
        <taxon>Viridiplantae</taxon>
        <taxon>Streptophyta</taxon>
        <taxon>Embryophyta</taxon>
        <taxon>Tracheophyta</taxon>
        <taxon>Spermatophyta</taxon>
        <taxon>Magnoliopsida</taxon>
        <taxon>Proteales</taxon>
        <taxon>Nelumbonaceae</taxon>
        <taxon>Nelumbo</taxon>
    </lineage>
</organism>
<dbReference type="Proteomes" id="UP000607653">
    <property type="component" value="Unassembled WGS sequence"/>
</dbReference>
<dbReference type="PANTHER" id="PTHR34222:SF99">
    <property type="entry name" value="PROTEIN, PUTATIVE-RELATED"/>
    <property type="match status" value="1"/>
</dbReference>
<proteinExistence type="predicted"/>
<reference evidence="2 3" key="1">
    <citation type="journal article" date="2020" name="Mol. Biol. Evol.">
        <title>Distinct Expression and Methylation Patterns for Genes with Different Fates following a Single Whole-Genome Duplication in Flowering Plants.</title>
        <authorList>
            <person name="Shi T."/>
            <person name="Rahmani R.S."/>
            <person name="Gugger P.F."/>
            <person name="Wang M."/>
            <person name="Li H."/>
            <person name="Zhang Y."/>
            <person name="Li Z."/>
            <person name="Wang Q."/>
            <person name="Van de Peer Y."/>
            <person name="Marchal K."/>
            <person name="Chen J."/>
        </authorList>
    </citation>
    <scope>NUCLEOTIDE SEQUENCE [LARGE SCALE GENOMIC DNA]</scope>
    <source>
        <tissue evidence="2">Leaf</tissue>
    </source>
</reference>
<name>A0A822ZJG0_NELNU</name>
<sequence>MANAQEVVVEGDETEVETSLKKDQNAVNNGYPLFLHNSDHPVDKAYSMITRVQKQKEVQVFYVEPNENAAMLARTQMPRKDGGNKGNTKRNEVTKEEKKQQYCTHCNTNGHVKESCFKLIGYPDWYKQLRDQKRKESGTRNEIGRKYAGNLVDTPLEVNTETTRGKGLD</sequence>
<keyword evidence="3" id="KW-1185">Reference proteome</keyword>
<feature type="compositionally biased region" description="Basic and acidic residues" evidence="1">
    <location>
        <begin position="78"/>
        <end position="96"/>
    </location>
</feature>
<dbReference type="EMBL" id="DUZY01000006">
    <property type="protein sequence ID" value="DAD43575.1"/>
    <property type="molecule type" value="Genomic_DNA"/>
</dbReference>
<gene>
    <name evidence="2" type="ORF">HUJ06_001805</name>
</gene>
<evidence type="ECO:0000313" key="3">
    <source>
        <dbReference type="Proteomes" id="UP000607653"/>
    </source>
</evidence>
<feature type="region of interest" description="Disordered" evidence="1">
    <location>
        <begin position="73"/>
        <end position="96"/>
    </location>
</feature>